<accession>A0A1U7HUT4</accession>
<comment type="caution">
    <text evidence="2">The sequence shown here is derived from an EMBL/GenBank/DDBJ whole genome shotgun (WGS) entry which is preliminary data.</text>
</comment>
<dbReference type="RefSeq" id="WP_073549009.1">
    <property type="nucleotide sequence ID" value="NZ_CAWMVK010000040.1"/>
</dbReference>
<dbReference type="EMBL" id="MRCC01000006">
    <property type="protein sequence ID" value="OKH27331.1"/>
    <property type="molecule type" value="Genomic_DNA"/>
</dbReference>
<organism evidence="2 3">
    <name type="scientific">Chroogloeocystis siderophila 5.2 s.c.1</name>
    <dbReference type="NCBI Taxonomy" id="247279"/>
    <lineage>
        <taxon>Bacteria</taxon>
        <taxon>Bacillati</taxon>
        <taxon>Cyanobacteriota</taxon>
        <taxon>Cyanophyceae</taxon>
        <taxon>Oscillatoriophycideae</taxon>
        <taxon>Chroococcales</taxon>
        <taxon>Chroococcaceae</taxon>
        <taxon>Chroogloeocystis</taxon>
    </lineage>
</organism>
<gene>
    <name evidence="2" type="ORF">NIES1031_08460</name>
</gene>
<dbReference type="AlphaFoldDB" id="A0A1U7HUT4"/>
<evidence type="ECO:0000313" key="3">
    <source>
        <dbReference type="Proteomes" id="UP000185984"/>
    </source>
</evidence>
<evidence type="ECO:0000256" key="1">
    <source>
        <dbReference type="SAM" id="MobiDB-lite"/>
    </source>
</evidence>
<evidence type="ECO:0000313" key="2">
    <source>
        <dbReference type="EMBL" id="OKH27331.1"/>
    </source>
</evidence>
<protein>
    <submittedName>
        <fullName evidence="2">Uncharacterized protein</fullName>
    </submittedName>
</protein>
<proteinExistence type="predicted"/>
<name>A0A1U7HUT4_9CHRO</name>
<feature type="region of interest" description="Disordered" evidence="1">
    <location>
        <begin position="315"/>
        <end position="529"/>
    </location>
</feature>
<feature type="compositionally biased region" description="Low complexity" evidence="1">
    <location>
        <begin position="437"/>
        <end position="447"/>
    </location>
</feature>
<reference evidence="2 3" key="1">
    <citation type="submission" date="2016-11" db="EMBL/GenBank/DDBJ databases">
        <title>Draft Genome Sequences of Nine Cyanobacterial Strains from Diverse Habitats.</title>
        <authorList>
            <person name="Zhu T."/>
            <person name="Hou S."/>
            <person name="Lu X."/>
            <person name="Hess W.R."/>
        </authorList>
    </citation>
    <scope>NUCLEOTIDE SEQUENCE [LARGE SCALE GENOMIC DNA]</scope>
    <source>
        <strain evidence="2 3">5.2 s.c.1</strain>
    </source>
</reference>
<sequence>MLDINWWQKVIKTVVSFLLIGLIVLSLISCGDRFTEEARNPNDTRLASSIAPHSTKIAEVSPPEVIQQLRQTLEARRPQVSILSPQPDEILQDDTINVRLQVQDLQIFKNKKLNLGPHLKVILDNQPYINVYNLNEPLVLSDLAPGTHTLRVFATYPWNESFKNEGAYAQTTFHIFTKDHNNSPNFEKPLLTYNTPQGTVSAEPVLLDFYLTNAPLHLVAQAKQQGNIADWRIRCTINGESFIIDRWQPLYLQGLQPGRNWVQLEFIDEQGNSLPNVFNNTVRLVTYDPTATDTLGKLVKGQISVVEARGIVDPNYINESPSVEPTSTPSPLPVPEVIPSSEVERELPQQAPSDETEVQQPQQETETESTEPAIKGDSNLERQNCFRRREIEPTPSVKPVEPELPDEYKETIPEKLEIPASTQAIPEIETLEPPSSPEAEPAIAPSEQTSPEASEPTPVLKRTQPLQKPGGFFNRFRRRSETQVSPQPPLTPEIDLSPSPSEDVIPPNAIEEELKPAVTDDKVQLKPHM</sequence>
<keyword evidence="3" id="KW-1185">Reference proteome</keyword>
<dbReference type="Proteomes" id="UP000185984">
    <property type="component" value="Unassembled WGS sequence"/>
</dbReference>
<feature type="compositionally biased region" description="Basic and acidic residues" evidence="1">
    <location>
        <begin position="512"/>
        <end position="529"/>
    </location>
</feature>
<dbReference type="OrthoDB" id="421804at2"/>
<dbReference type="STRING" id="247279.NIES1031_08460"/>
<feature type="compositionally biased region" description="Basic and acidic residues" evidence="1">
    <location>
        <begin position="406"/>
        <end position="417"/>
    </location>
</feature>